<evidence type="ECO:0000256" key="3">
    <source>
        <dbReference type="ARBA" id="ARBA00022989"/>
    </source>
</evidence>
<dbReference type="GO" id="GO:0016020">
    <property type="term" value="C:membrane"/>
    <property type="evidence" value="ECO:0007669"/>
    <property type="project" value="UniProtKB-SubCell"/>
</dbReference>
<keyword evidence="3 5" id="KW-1133">Transmembrane helix</keyword>
<feature type="domain" description="SLC26A/SulP transporter" evidence="6">
    <location>
        <begin position="43"/>
        <end position="431"/>
    </location>
</feature>
<comment type="subcellular location">
    <subcellularLocation>
        <location evidence="1">Membrane</location>
        <topology evidence="1">Multi-pass membrane protein</topology>
    </subcellularLocation>
</comment>
<dbReference type="InterPro" id="IPR011547">
    <property type="entry name" value="SLC26A/SulP_dom"/>
</dbReference>
<evidence type="ECO:0000259" key="6">
    <source>
        <dbReference type="Pfam" id="PF00916"/>
    </source>
</evidence>
<evidence type="ECO:0000256" key="5">
    <source>
        <dbReference type="SAM" id="Phobius"/>
    </source>
</evidence>
<comment type="caution">
    <text evidence="7">The sequence shown here is derived from an EMBL/GenBank/DDBJ whole genome shotgun (WGS) entry which is preliminary data.</text>
</comment>
<proteinExistence type="predicted"/>
<keyword evidence="4 5" id="KW-0472">Membrane</keyword>
<dbReference type="Pfam" id="PF00916">
    <property type="entry name" value="Sulfate_transp"/>
    <property type="match status" value="1"/>
</dbReference>
<evidence type="ECO:0000313" key="7">
    <source>
        <dbReference type="EMBL" id="KAK7601808.1"/>
    </source>
</evidence>
<feature type="transmembrane region" description="Helical" evidence="5">
    <location>
        <begin position="191"/>
        <end position="209"/>
    </location>
</feature>
<feature type="transmembrane region" description="Helical" evidence="5">
    <location>
        <begin position="297"/>
        <end position="320"/>
    </location>
</feature>
<organism evidence="7 8">
    <name type="scientific">Parthenolecanium corni</name>
    <dbReference type="NCBI Taxonomy" id="536013"/>
    <lineage>
        <taxon>Eukaryota</taxon>
        <taxon>Metazoa</taxon>
        <taxon>Ecdysozoa</taxon>
        <taxon>Arthropoda</taxon>
        <taxon>Hexapoda</taxon>
        <taxon>Insecta</taxon>
        <taxon>Pterygota</taxon>
        <taxon>Neoptera</taxon>
        <taxon>Paraneoptera</taxon>
        <taxon>Hemiptera</taxon>
        <taxon>Sternorrhyncha</taxon>
        <taxon>Coccoidea</taxon>
        <taxon>Coccidae</taxon>
        <taxon>Parthenolecanium</taxon>
    </lineage>
</organism>
<name>A0AAN9U0T7_9HEMI</name>
<feature type="transmembrane region" description="Helical" evidence="5">
    <location>
        <begin position="143"/>
        <end position="162"/>
    </location>
</feature>
<feature type="transmembrane region" description="Helical" evidence="5">
    <location>
        <begin position="372"/>
        <end position="392"/>
    </location>
</feature>
<evidence type="ECO:0000313" key="8">
    <source>
        <dbReference type="Proteomes" id="UP001367676"/>
    </source>
</evidence>
<evidence type="ECO:0000256" key="2">
    <source>
        <dbReference type="ARBA" id="ARBA00022692"/>
    </source>
</evidence>
<keyword evidence="2 5" id="KW-0812">Transmembrane</keyword>
<feature type="transmembrane region" description="Helical" evidence="5">
    <location>
        <begin position="45"/>
        <end position="66"/>
    </location>
</feature>
<accession>A0AAN9U0T7</accession>
<keyword evidence="8" id="KW-1185">Reference proteome</keyword>
<dbReference type="EMBL" id="JBBCAQ010000010">
    <property type="protein sequence ID" value="KAK7601808.1"/>
    <property type="molecule type" value="Genomic_DNA"/>
</dbReference>
<sequence>MSGQLDGSQTRKAKLKFNLRKRSGTLIPFIKWISSYSKIDAVADFIAGLTIGLILIPQSVAYLAIVQLSAKEGLLSSVVGSFIYTFFGTIKEISMGPTAMMSLLTNEYIKNLSSDSIGLLCFGCGIVGLILSILRLGLIVEFISVPVSSAFGSAVAFTILASEMKNFLGLQYKSNLFSENIGQFIDHAHKIQYGDMSLGVVTMVTLVLLGKIKDLPISKTWKYRFAMKRFLWFIAMSRNAITLFLACVLTHYFETYHGTVPYEKTELVTLGLPDMRIPWHESGSGNTTITLTQKVKMLYSGMIVIPIVALLVHVTIAKFFDSAHTVNISHELISTSLSNILCSFFNSAPIAGAFSRSAVSSVIQVRSPLSNFYAGVMCFLALTYLTPYFHLIPKASLSAAIVTAIVAVIDYQIVVPLWKNSKKDLFILILTLFVSLYNGVEIGLIVGVFSNLLFLVYLWARPSIVIERCKCEYGDYAMVTPDLGLFFPAVGYLESEMNKTLKREHLRNLPVAVNCLFFKGFDYTAVKGLARIIKMYQKQKRTIIFFNANQKLSDMCSDVDESVLPYICDNEEHYKRLLFDDKVELKSVTISRLETRKTNGINGDCPKDMSGKSPKEEVPLLNIIKKQTRPNSL</sequence>
<feature type="transmembrane region" description="Helical" evidence="5">
    <location>
        <begin position="399"/>
        <end position="419"/>
    </location>
</feature>
<feature type="transmembrane region" description="Helical" evidence="5">
    <location>
        <begin position="117"/>
        <end position="136"/>
    </location>
</feature>
<evidence type="ECO:0000256" key="1">
    <source>
        <dbReference type="ARBA" id="ARBA00004141"/>
    </source>
</evidence>
<dbReference type="GO" id="GO:0055085">
    <property type="term" value="P:transmembrane transport"/>
    <property type="evidence" value="ECO:0007669"/>
    <property type="project" value="InterPro"/>
</dbReference>
<dbReference type="InterPro" id="IPR001902">
    <property type="entry name" value="SLC26A/SulP_fam"/>
</dbReference>
<dbReference type="PANTHER" id="PTHR11814">
    <property type="entry name" value="SULFATE TRANSPORTER"/>
    <property type="match status" value="1"/>
</dbReference>
<dbReference type="AlphaFoldDB" id="A0AAN9U0T7"/>
<feature type="transmembrane region" description="Helical" evidence="5">
    <location>
        <begin position="230"/>
        <end position="253"/>
    </location>
</feature>
<feature type="transmembrane region" description="Helical" evidence="5">
    <location>
        <begin position="425"/>
        <end position="458"/>
    </location>
</feature>
<feature type="transmembrane region" description="Helical" evidence="5">
    <location>
        <begin position="73"/>
        <end position="90"/>
    </location>
</feature>
<gene>
    <name evidence="7" type="ORF">V9T40_009249</name>
</gene>
<reference evidence="7 8" key="1">
    <citation type="submission" date="2024-03" db="EMBL/GenBank/DDBJ databases">
        <title>Adaptation during the transition from Ophiocordyceps entomopathogen to insect associate is accompanied by gene loss and intensified selection.</title>
        <authorList>
            <person name="Ward C.M."/>
            <person name="Onetto C.A."/>
            <person name="Borneman A.R."/>
        </authorList>
    </citation>
    <scope>NUCLEOTIDE SEQUENCE [LARGE SCALE GENOMIC DNA]</scope>
    <source>
        <strain evidence="7">AWRI1</strain>
        <tissue evidence="7">Single Adult Female</tissue>
    </source>
</reference>
<protein>
    <recommendedName>
        <fullName evidence="6">SLC26A/SulP transporter domain-containing protein</fullName>
    </recommendedName>
</protein>
<dbReference type="Proteomes" id="UP001367676">
    <property type="component" value="Unassembled WGS sequence"/>
</dbReference>
<evidence type="ECO:0000256" key="4">
    <source>
        <dbReference type="ARBA" id="ARBA00023136"/>
    </source>
</evidence>